<dbReference type="Proteomes" id="UP001140453">
    <property type="component" value="Unassembled WGS sequence"/>
</dbReference>
<evidence type="ECO:0000256" key="1">
    <source>
        <dbReference type="SAM" id="Phobius"/>
    </source>
</evidence>
<evidence type="ECO:0000313" key="3">
    <source>
        <dbReference type="Proteomes" id="UP001140453"/>
    </source>
</evidence>
<accession>A0A9W8YRA9</accession>
<protein>
    <submittedName>
        <fullName evidence="2">Uncharacterized protein</fullName>
    </submittedName>
</protein>
<reference evidence="2" key="1">
    <citation type="submission" date="2022-10" db="EMBL/GenBank/DDBJ databases">
        <title>Tapping the CABI collections for fungal endophytes: first genome assemblies for Collariella, Neodidymelliopsis, Ascochyta clinopodiicola, Didymella pomorum, Didymosphaeria variabile, Neocosmospora piperis and Neocucurbitaria cava.</title>
        <authorList>
            <person name="Hill R."/>
        </authorList>
    </citation>
    <scope>NUCLEOTIDE SEQUENCE</scope>
    <source>
        <strain evidence="2">IMI 355082</strain>
    </source>
</reference>
<name>A0A9W8YRA9_9PEZI</name>
<organism evidence="2 3">
    <name type="scientific">Gnomoniopsis smithogilvyi</name>
    <dbReference type="NCBI Taxonomy" id="1191159"/>
    <lineage>
        <taxon>Eukaryota</taxon>
        <taxon>Fungi</taxon>
        <taxon>Dikarya</taxon>
        <taxon>Ascomycota</taxon>
        <taxon>Pezizomycotina</taxon>
        <taxon>Sordariomycetes</taxon>
        <taxon>Sordariomycetidae</taxon>
        <taxon>Diaporthales</taxon>
        <taxon>Gnomoniaceae</taxon>
        <taxon>Gnomoniopsis</taxon>
    </lineage>
</organism>
<keyword evidence="1" id="KW-0472">Membrane</keyword>
<keyword evidence="1" id="KW-1133">Transmembrane helix</keyword>
<sequence>MIDPKTAWLLTKTALSVLSLLVKSTALIGMIYFATFTNYFFLPFFTIKNNTTLLHEAKLVYICCFIVIGFLALLIGEQLVSVVCSLFPGNFLRGWKPEALPYRILCILAVGLLLSAGLFGTLYPLFKALAWREVFSAAGRADLEEQATALVVFMGIALTVGILSLLRLSRGLIVQCWGASGYFCGRKKQGGGEEIGGIPL</sequence>
<feature type="transmembrane region" description="Helical" evidence="1">
    <location>
        <begin position="100"/>
        <end position="126"/>
    </location>
</feature>
<gene>
    <name evidence="2" type="ORF">N0V93_006124</name>
</gene>
<feature type="transmembrane region" description="Helical" evidence="1">
    <location>
        <begin position="59"/>
        <end position="80"/>
    </location>
</feature>
<feature type="transmembrane region" description="Helical" evidence="1">
    <location>
        <begin position="147"/>
        <end position="166"/>
    </location>
</feature>
<proteinExistence type="predicted"/>
<keyword evidence="1" id="KW-0812">Transmembrane</keyword>
<keyword evidence="3" id="KW-1185">Reference proteome</keyword>
<dbReference type="AlphaFoldDB" id="A0A9W8YRA9"/>
<feature type="transmembrane region" description="Helical" evidence="1">
    <location>
        <begin position="20"/>
        <end position="47"/>
    </location>
</feature>
<comment type="caution">
    <text evidence="2">The sequence shown here is derived from an EMBL/GenBank/DDBJ whole genome shotgun (WGS) entry which is preliminary data.</text>
</comment>
<dbReference type="EMBL" id="JAPEVB010000004">
    <property type="protein sequence ID" value="KAJ4388665.1"/>
    <property type="molecule type" value="Genomic_DNA"/>
</dbReference>
<evidence type="ECO:0000313" key="2">
    <source>
        <dbReference type="EMBL" id="KAJ4388665.1"/>
    </source>
</evidence>
<dbReference type="OrthoDB" id="10404166at2759"/>